<reference evidence="7" key="1">
    <citation type="submission" date="2023-08" db="EMBL/GenBank/DDBJ databases">
        <title>Mucin Metabolism Genes Underlie the Key Renovations of Bacteroides xylanisolvens Genomes in Captive Great Apes.</title>
        <authorList>
            <person name="Nishida A.H."/>
        </authorList>
    </citation>
    <scope>NUCLEOTIDE SEQUENCE</scope>
    <source>
        <strain evidence="7">P13.H9</strain>
    </source>
</reference>
<dbReference type="InterPro" id="IPR007627">
    <property type="entry name" value="RNA_pol_sigma70_r2"/>
</dbReference>
<dbReference type="CDD" id="cd06171">
    <property type="entry name" value="Sigma70_r4"/>
    <property type="match status" value="1"/>
</dbReference>
<keyword evidence="4" id="KW-0804">Transcription</keyword>
<proteinExistence type="inferred from homology"/>
<comment type="similarity">
    <text evidence="1">Belongs to the sigma-70 factor family. ECF subfamily.</text>
</comment>
<evidence type="ECO:0000256" key="3">
    <source>
        <dbReference type="ARBA" id="ARBA00023082"/>
    </source>
</evidence>
<dbReference type="InterPro" id="IPR039425">
    <property type="entry name" value="RNA_pol_sigma-70-like"/>
</dbReference>
<dbReference type="Gene3D" id="1.10.1740.10">
    <property type="match status" value="1"/>
</dbReference>
<dbReference type="SUPFAM" id="SSF88659">
    <property type="entry name" value="Sigma3 and sigma4 domains of RNA polymerase sigma factors"/>
    <property type="match status" value="1"/>
</dbReference>
<evidence type="ECO:0000256" key="4">
    <source>
        <dbReference type="ARBA" id="ARBA00023163"/>
    </source>
</evidence>
<dbReference type="InterPro" id="IPR014327">
    <property type="entry name" value="RNA_pol_sigma70_bacteroid"/>
</dbReference>
<evidence type="ECO:0000256" key="1">
    <source>
        <dbReference type="ARBA" id="ARBA00010641"/>
    </source>
</evidence>
<evidence type="ECO:0000313" key="8">
    <source>
        <dbReference type="Proteomes" id="UP001198461"/>
    </source>
</evidence>
<dbReference type="AlphaFoldDB" id="A0AAW4SUL8"/>
<feature type="domain" description="RNA polymerase sigma factor 70 region 4 type 2" evidence="6">
    <location>
        <begin position="114"/>
        <end position="165"/>
    </location>
</feature>
<evidence type="ECO:0000313" key="7">
    <source>
        <dbReference type="EMBL" id="MCA4703594.1"/>
    </source>
</evidence>
<feature type="domain" description="RNA polymerase sigma-70 region 2" evidence="5">
    <location>
        <begin position="6"/>
        <end position="70"/>
    </location>
</feature>
<dbReference type="InterPro" id="IPR036388">
    <property type="entry name" value="WH-like_DNA-bd_sf"/>
</dbReference>
<dbReference type="EMBL" id="JAIWYE010000017">
    <property type="protein sequence ID" value="MCA4703594.1"/>
    <property type="molecule type" value="Genomic_DNA"/>
</dbReference>
<dbReference type="PANTHER" id="PTHR43133">
    <property type="entry name" value="RNA POLYMERASE ECF-TYPE SIGMA FACTO"/>
    <property type="match status" value="1"/>
</dbReference>
<dbReference type="GO" id="GO:0016987">
    <property type="term" value="F:sigma factor activity"/>
    <property type="evidence" value="ECO:0007669"/>
    <property type="project" value="UniProtKB-KW"/>
</dbReference>
<evidence type="ECO:0000259" key="5">
    <source>
        <dbReference type="Pfam" id="PF04542"/>
    </source>
</evidence>
<dbReference type="PANTHER" id="PTHR43133:SF46">
    <property type="entry name" value="RNA POLYMERASE SIGMA-70 FACTOR ECF SUBFAMILY"/>
    <property type="match status" value="1"/>
</dbReference>
<gene>
    <name evidence="7" type="ORF">LD004_08190</name>
</gene>
<dbReference type="GO" id="GO:0003677">
    <property type="term" value="F:DNA binding"/>
    <property type="evidence" value="ECO:0007669"/>
    <property type="project" value="InterPro"/>
</dbReference>
<evidence type="ECO:0000259" key="6">
    <source>
        <dbReference type="Pfam" id="PF08281"/>
    </source>
</evidence>
<dbReference type="NCBIfam" id="TIGR02985">
    <property type="entry name" value="Sig70_bacteroi1"/>
    <property type="match status" value="1"/>
</dbReference>
<dbReference type="Pfam" id="PF08281">
    <property type="entry name" value="Sigma70_r4_2"/>
    <property type="match status" value="1"/>
</dbReference>
<sequence length="172" mass="20671">MNFKELYISWYSRAKSFAMKYVEHEEDADNLVQDVFLDIYEHQTQLEFHQNIVAYLFFCLRNKCLNFLRHKVMEEQFLTKLRTEQELELQLHYDALDHLDMDIFLDKENSVEEVLHLALNKLPDKCKEIFILSKLKKMKQKQIAALLNLSVNTVESQMAIAYKKLREELKSY</sequence>
<dbReference type="Proteomes" id="UP001198461">
    <property type="component" value="Unassembled WGS sequence"/>
</dbReference>
<accession>A0AAW4SUL8</accession>
<organism evidence="7 8">
    <name type="scientific">Bacteroides xylanisolvens</name>
    <dbReference type="NCBI Taxonomy" id="371601"/>
    <lineage>
        <taxon>Bacteria</taxon>
        <taxon>Pseudomonadati</taxon>
        <taxon>Bacteroidota</taxon>
        <taxon>Bacteroidia</taxon>
        <taxon>Bacteroidales</taxon>
        <taxon>Bacteroidaceae</taxon>
        <taxon>Bacteroides</taxon>
    </lineage>
</organism>
<comment type="caution">
    <text evidence="7">The sequence shown here is derived from an EMBL/GenBank/DDBJ whole genome shotgun (WGS) entry which is preliminary data.</text>
</comment>
<dbReference type="Pfam" id="PF04542">
    <property type="entry name" value="Sigma70_r2"/>
    <property type="match status" value="1"/>
</dbReference>
<dbReference type="InterPro" id="IPR013249">
    <property type="entry name" value="RNA_pol_sigma70_r4_t2"/>
</dbReference>
<keyword evidence="2" id="KW-0805">Transcription regulation</keyword>
<dbReference type="GO" id="GO:0006352">
    <property type="term" value="P:DNA-templated transcription initiation"/>
    <property type="evidence" value="ECO:0007669"/>
    <property type="project" value="InterPro"/>
</dbReference>
<protein>
    <submittedName>
        <fullName evidence="7">RNA polymerase sigma-70 factor</fullName>
    </submittedName>
</protein>
<dbReference type="InterPro" id="IPR014284">
    <property type="entry name" value="RNA_pol_sigma-70_dom"/>
</dbReference>
<dbReference type="NCBIfam" id="TIGR02937">
    <property type="entry name" value="sigma70-ECF"/>
    <property type="match status" value="1"/>
</dbReference>
<dbReference type="SUPFAM" id="SSF88946">
    <property type="entry name" value="Sigma2 domain of RNA polymerase sigma factors"/>
    <property type="match status" value="1"/>
</dbReference>
<dbReference type="Gene3D" id="1.10.10.10">
    <property type="entry name" value="Winged helix-like DNA-binding domain superfamily/Winged helix DNA-binding domain"/>
    <property type="match status" value="1"/>
</dbReference>
<dbReference type="RefSeq" id="WP_225450672.1">
    <property type="nucleotide sequence ID" value="NZ_JAIWXB010000011.1"/>
</dbReference>
<name>A0AAW4SUL8_9BACE</name>
<dbReference type="InterPro" id="IPR013324">
    <property type="entry name" value="RNA_pol_sigma_r3/r4-like"/>
</dbReference>
<keyword evidence="3" id="KW-0731">Sigma factor</keyword>
<dbReference type="InterPro" id="IPR013325">
    <property type="entry name" value="RNA_pol_sigma_r2"/>
</dbReference>
<evidence type="ECO:0000256" key="2">
    <source>
        <dbReference type="ARBA" id="ARBA00023015"/>
    </source>
</evidence>